<proteinExistence type="predicted"/>
<name>A0ABP9RQI4_9ACTN</name>
<sequence>MLKVQVTSATFLPVLVSPSDRAYSERNVLDEYFDDLAVAYSVGPPYGERLITWADLERVDLSRRDLRRRAANNLDSMLDSVRIHGQPPALMLSFQGLESSLVLADPFWDGLEESVPGELVIGVPARDVVIMTGSASRAGIAKARRAVDRVFFAGGPHLLVQDLLVRRQGDWEVL</sequence>
<evidence type="ECO:0000313" key="2">
    <source>
        <dbReference type="Proteomes" id="UP001501570"/>
    </source>
</evidence>
<dbReference type="InterPro" id="IPR010838">
    <property type="entry name" value="DUF1444"/>
</dbReference>
<reference evidence="2" key="1">
    <citation type="journal article" date="2019" name="Int. J. Syst. Evol. Microbiol.">
        <title>The Global Catalogue of Microorganisms (GCM) 10K type strain sequencing project: providing services to taxonomists for standard genome sequencing and annotation.</title>
        <authorList>
            <consortium name="The Broad Institute Genomics Platform"/>
            <consortium name="The Broad Institute Genome Sequencing Center for Infectious Disease"/>
            <person name="Wu L."/>
            <person name="Ma J."/>
        </authorList>
    </citation>
    <scope>NUCLEOTIDE SEQUENCE [LARGE SCALE GENOMIC DNA]</scope>
    <source>
        <strain evidence="2">JCM 18304</strain>
    </source>
</reference>
<accession>A0ABP9RQI4</accession>
<dbReference type="EMBL" id="BAABJQ010000005">
    <property type="protein sequence ID" value="GAA5182870.1"/>
    <property type="molecule type" value="Genomic_DNA"/>
</dbReference>
<dbReference type="Proteomes" id="UP001501570">
    <property type="component" value="Unassembled WGS sequence"/>
</dbReference>
<evidence type="ECO:0000313" key="1">
    <source>
        <dbReference type="EMBL" id="GAA5182870.1"/>
    </source>
</evidence>
<comment type="caution">
    <text evidence="1">The sequence shown here is derived from an EMBL/GenBank/DDBJ whole genome shotgun (WGS) entry which is preliminary data.</text>
</comment>
<dbReference type="Pfam" id="PF07285">
    <property type="entry name" value="DUF1444"/>
    <property type="match status" value="1"/>
</dbReference>
<keyword evidence="2" id="KW-1185">Reference proteome</keyword>
<organism evidence="1 2">
    <name type="scientific">Rugosimonospora acidiphila</name>
    <dbReference type="NCBI Taxonomy" id="556531"/>
    <lineage>
        <taxon>Bacteria</taxon>
        <taxon>Bacillati</taxon>
        <taxon>Actinomycetota</taxon>
        <taxon>Actinomycetes</taxon>
        <taxon>Micromonosporales</taxon>
        <taxon>Micromonosporaceae</taxon>
        <taxon>Rugosimonospora</taxon>
    </lineage>
</organism>
<gene>
    <name evidence="1" type="ORF">GCM10023322_20740</name>
</gene>
<protein>
    <submittedName>
        <fullName evidence="1">Uncharacterized protein</fullName>
    </submittedName>
</protein>